<accession>A0A9P1J3E7</accession>
<dbReference type="PROSITE" id="PS51716">
    <property type="entry name" value="G_IRG"/>
    <property type="match status" value="1"/>
</dbReference>
<organism evidence="4 5">
    <name type="scientific">Caenorhabditis angaria</name>
    <dbReference type="NCBI Taxonomy" id="860376"/>
    <lineage>
        <taxon>Eukaryota</taxon>
        <taxon>Metazoa</taxon>
        <taxon>Ecdysozoa</taxon>
        <taxon>Nematoda</taxon>
        <taxon>Chromadorea</taxon>
        <taxon>Rhabditida</taxon>
        <taxon>Rhabditina</taxon>
        <taxon>Rhabditomorpha</taxon>
        <taxon>Rhabditoidea</taxon>
        <taxon>Rhabditidae</taxon>
        <taxon>Peloderinae</taxon>
        <taxon>Caenorhabditis</taxon>
    </lineage>
</organism>
<dbReference type="AlphaFoldDB" id="A0A9P1J3E7"/>
<dbReference type="OrthoDB" id="422720at2759"/>
<dbReference type="InterPro" id="IPR007743">
    <property type="entry name" value="Immunity-related_GTPase-like"/>
</dbReference>
<dbReference type="InterPro" id="IPR027417">
    <property type="entry name" value="P-loop_NTPase"/>
</dbReference>
<comment type="similarity">
    <text evidence="1">Belongs to the TRAFAC class dynamin-like GTPase superfamily. IRG family.</text>
</comment>
<proteinExistence type="inferred from homology"/>
<feature type="compositionally biased region" description="Pro residues" evidence="2">
    <location>
        <begin position="74"/>
        <end position="87"/>
    </location>
</feature>
<keyword evidence="5" id="KW-1185">Reference proteome</keyword>
<dbReference type="GO" id="GO:0016020">
    <property type="term" value="C:membrane"/>
    <property type="evidence" value="ECO:0007669"/>
    <property type="project" value="InterPro"/>
</dbReference>
<protein>
    <recommendedName>
        <fullName evidence="3">IRG-type G domain-containing protein</fullName>
    </recommendedName>
</protein>
<dbReference type="Gene3D" id="3.40.50.300">
    <property type="entry name" value="P-loop containing nucleotide triphosphate hydrolases"/>
    <property type="match status" value="2"/>
</dbReference>
<evidence type="ECO:0000256" key="2">
    <source>
        <dbReference type="SAM" id="MobiDB-lite"/>
    </source>
</evidence>
<evidence type="ECO:0000259" key="3">
    <source>
        <dbReference type="PROSITE" id="PS51716"/>
    </source>
</evidence>
<evidence type="ECO:0000256" key="1">
    <source>
        <dbReference type="ARBA" id="ARBA00005429"/>
    </source>
</evidence>
<dbReference type="Proteomes" id="UP001152747">
    <property type="component" value="Unassembled WGS sequence"/>
</dbReference>
<evidence type="ECO:0000313" key="4">
    <source>
        <dbReference type="EMBL" id="CAI5454950.1"/>
    </source>
</evidence>
<sequence>MGHKTSKGEKPENYVAFPTAEQLANLPNITLTAPTPIYQPDCPSPFAPPPTPRDSHSVKSWIEETPILIQTTPPKSPPPPPPSFPPPQPVIPGIYHDEVTRKRFGETVLERNSSPLPPPPRNADAPIIKRPIYYAKDKIAMFEAINTIDRPKTNTKKREEYSSPTTVPRVNVKSNQSTVDSTSTRNMSQAGADDYPIYNVISDFSFKSGMTFHTGAFPIDVNRQNFGFCGRSGAGKSSLINALRGLNNGDPQSAGRNPCDRMEPFRFIEGDLQQSVLWEIPYPRSFSSINDVFDANMGFDKFYEAHKLKLFKRLFILIPDGAPTDEDITFARVAHSRRTPITFLSTKSDDDLDAENRETGQRLDQTLKRNYELTARNVFSRYLQTKAQILQSVELLFVSAPCARNLVSGTVGYLHYLLNEERLLDLVELKTGCHYQLESKLRKERDQQVEVARPAKMDMTNFTIDDKPLPNPYQNSTVLADAGFEIMYGTDDRVYQSLEPKTMIRRAGKTCFNYGFIGGHGVGKSSLIDAMRGMSSKHPQSATKSKSKSGSCEKFDFDDNVLRYNVTLFELHYPKKINSYFEFIDKYNISSFTALFILVDQTPTDQDLSFAKIAYRRNTTIIFLISKCDKKLSARSRSDEIPVCDLLKQRYIDKALAKFDKIISDSAAELRGRINVFFVSAPVFKALRNGEPRESQFVLHERAVFDFLKSRRMIADMLDDPPEVAEYSNLDTAGTL</sequence>
<dbReference type="PANTHER" id="PTHR14143">
    <property type="entry name" value="INTERFERON-INDUCIBLE GTPASE FAMILY MEMBER"/>
    <property type="match status" value="1"/>
</dbReference>
<reference evidence="4" key="1">
    <citation type="submission" date="2022-11" db="EMBL/GenBank/DDBJ databases">
        <authorList>
            <person name="Kikuchi T."/>
        </authorList>
    </citation>
    <scope>NUCLEOTIDE SEQUENCE</scope>
    <source>
        <strain evidence="4">PS1010</strain>
    </source>
</reference>
<feature type="region of interest" description="Disordered" evidence="2">
    <location>
        <begin position="32"/>
        <end position="87"/>
    </location>
</feature>
<dbReference type="Pfam" id="PF05049">
    <property type="entry name" value="IIGP"/>
    <property type="match status" value="1"/>
</dbReference>
<name>A0A9P1J3E7_9PELO</name>
<dbReference type="GO" id="GO:0005525">
    <property type="term" value="F:GTP binding"/>
    <property type="evidence" value="ECO:0007669"/>
    <property type="project" value="InterPro"/>
</dbReference>
<feature type="compositionally biased region" description="Polar residues" evidence="2">
    <location>
        <begin position="162"/>
        <end position="187"/>
    </location>
</feature>
<feature type="compositionally biased region" description="Pro residues" evidence="2">
    <location>
        <begin position="42"/>
        <end position="52"/>
    </location>
</feature>
<dbReference type="EMBL" id="CANHGI010000006">
    <property type="protein sequence ID" value="CAI5454950.1"/>
    <property type="molecule type" value="Genomic_DNA"/>
</dbReference>
<dbReference type="InterPro" id="IPR030385">
    <property type="entry name" value="G_IRG_dom"/>
</dbReference>
<gene>
    <name evidence="4" type="ORF">CAMP_LOCUS17587</name>
</gene>
<evidence type="ECO:0000313" key="5">
    <source>
        <dbReference type="Proteomes" id="UP001152747"/>
    </source>
</evidence>
<feature type="region of interest" description="Disordered" evidence="2">
    <location>
        <begin position="154"/>
        <end position="187"/>
    </location>
</feature>
<comment type="caution">
    <text evidence="4">The sequence shown here is derived from an EMBL/GenBank/DDBJ whole genome shotgun (WGS) entry which is preliminary data.</text>
</comment>
<dbReference type="PANTHER" id="PTHR14143:SF1">
    <property type="entry name" value="IRG-TYPE G DOMAIN-CONTAINING PROTEIN"/>
    <property type="match status" value="1"/>
</dbReference>
<feature type="domain" description="IRG-type G" evidence="3">
    <location>
        <begin position="222"/>
        <end position="426"/>
    </location>
</feature>
<dbReference type="SUPFAM" id="SSF52540">
    <property type="entry name" value="P-loop containing nucleoside triphosphate hydrolases"/>
    <property type="match status" value="2"/>
</dbReference>